<name>A0A3L6RIA0_PANMI</name>
<dbReference type="GO" id="GO:0003677">
    <property type="term" value="F:DNA binding"/>
    <property type="evidence" value="ECO:0007669"/>
    <property type="project" value="UniProtKB-KW"/>
</dbReference>
<keyword evidence="5" id="KW-0238">DNA-binding</keyword>
<evidence type="ECO:0000256" key="4">
    <source>
        <dbReference type="ARBA" id="ARBA00022833"/>
    </source>
</evidence>
<organism evidence="9 10">
    <name type="scientific">Panicum miliaceum</name>
    <name type="common">Proso millet</name>
    <name type="synonym">Broomcorn millet</name>
    <dbReference type="NCBI Taxonomy" id="4540"/>
    <lineage>
        <taxon>Eukaryota</taxon>
        <taxon>Viridiplantae</taxon>
        <taxon>Streptophyta</taxon>
        <taxon>Embryophyta</taxon>
        <taxon>Tracheophyta</taxon>
        <taxon>Spermatophyta</taxon>
        <taxon>Magnoliopsida</taxon>
        <taxon>Liliopsida</taxon>
        <taxon>Poales</taxon>
        <taxon>Poaceae</taxon>
        <taxon>PACMAD clade</taxon>
        <taxon>Panicoideae</taxon>
        <taxon>Panicodae</taxon>
        <taxon>Paniceae</taxon>
        <taxon>Panicinae</taxon>
        <taxon>Panicum</taxon>
        <taxon>Panicum sect. Panicum</taxon>
    </lineage>
</organism>
<evidence type="ECO:0000256" key="3">
    <source>
        <dbReference type="ARBA" id="ARBA00022771"/>
    </source>
</evidence>
<dbReference type="STRING" id="4540.A0A3L6RIA0"/>
<comment type="subcellular location">
    <subcellularLocation>
        <location evidence="1">Nucleus</location>
    </subcellularLocation>
</comment>
<reference evidence="10" key="1">
    <citation type="journal article" date="2019" name="Nat. Commun.">
        <title>The genome of broomcorn millet.</title>
        <authorList>
            <person name="Zou C."/>
            <person name="Miki D."/>
            <person name="Li D."/>
            <person name="Tang Q."/>
            <person name="Xiao L."/>
            <person name="Rajput S."/>
            <person name="Deng P."/>
            <person name="Jia W."/>
            <person name="Huang R."/>
            <person name="Zhang M."/>
            <person name="Sun Y."/>
            <person name="Hu J."/>
            <person name="Fu X."/>
            <person name="Schnable P.S."/>
            <person name="Li F."/>
            <person name="Zhang H."/>
            <person name="Feng B."/>
            <person name="Zhu X."/>
            <person name="Liu R."/>
            <person name="Schnable J.C."/>
            <person name="Zhu J.-K."/>
            <person name="Zhang H."/>
        </authorList>
    </citation>
    <scope>NUCLEOTIDE SEQUENCE [LARGE SCALE GENOMIC DNA]</scope>
</reference>
<evidence type="ECO:0000256" key="6">
    <source>
        <dbReference type="ARBA" id="ARBA00023242"/>
    </source>
</evidence>
<feature type="domain" description="HAT C-terminal dimerisation" evidence="7">
    <location>
        <begin position="447"/>
        <end position="491"/>
    </location>
</feature>
<keyword evidence="6" id="KW-0539">Nucleus</keyword>
<evidence type="ECO:0000256" key="1">
    <source>
        <dbReference type="ARBA" id="ARBA00004123"/>
    </source>
</evidence>
<dbReference type="Pfam" id="PF14372">
    <property type="entry name" value="hAT-like_RNase-H"/>
    <property type="match status" value="1"/>
</dbReference>
<dbReference type="GO" id="GO:0008270">
    <property type="term" value="F:zinc ion binding"/>
    <property type="evidence" value="ECO:0007669"/>
    <property type="project" value="UniProtKB-KW"/>
</dbReference>
<keyword evidence="2" id="KW-0479">Metal-binding</keyword>
<evidence type="ECO:0000259" key="8">
    <source>
        <dbReference type="Pfam" id="PF14372"/>
    </source>
</evidence>
<evidence type="ECO:0000256" key="5">
    <source>
        <dbReference type="ARBA" id="ARBA00023125"/>
    </source>
</evidence>
<dbReference type="GO" id="GO:0046983">
    <property type="term" value="F:protein dimerization activity"/>
    <property type="evidence" value="ECO:0007669"/>
    <property type="project" value="InterPro"/>
</dbReference>
<dbReference type="OrthoDB" id="1607513at2759"/>
<dbReference type="Pfam" id="PF05699">
    <property type="entry name" value="Dimer_Tnp_hAT"/>
    <property type="match status" value="1"/>
</dbReference>
<dbReference type="Proteomes" id="UP000275267">
    <property type="component" value="Unassembled WGS sequence"/>
</dbReference>
<evidence type="ECO:0000259" key="7">
    <source>
        <dbReference type="Pfam" id="PF05699"/>
    </source>
</evidence>
<gene>
    <name evidence="9" type="ORF">C2845_PM13G01780</name>
</gene>
<keyword evidence="4" id="KW-0862">Zinc</keyword>
<dbReference type="PANTHER" id="PTHR46481:SF10">
    <property type="entry name" value="ZINC FINGER BED DOMAIN-CONTAINING PROTEIN 39"/>
    <property type="match status" value="1"/>
</dbReference>
<dbReference type="InterPro" id="IPR052035">
    <property type="entry name" value="ZnF_BED_domain_contain"/>
</dbReference>
<evidence type="ECO:0000313" key="9">
    <source>
        <dbReference type="EMBL" id="RLN03475.1"/>
    </source>
</evidence>
<evidence type="ECO:0000313" key="10">
    <source>
        <dbReference type="Proteomes" id="UP000275267"/>
    </source>
</evidence>
<keyword evidence="3" id="KW-0863">Zinc-finger</keyword>
<comment type="caution">
    <text evidence="9">The sequence shown here is derived from an EMBL/GenBank/DDBJ whole genome shotgun (WGS) entry which is preliminary data.</text>
</comment>
<sequence length="531" mass="60585">MIALHGYDPSFVEDDYFRSFVRRLNPEFDVPSRVAIEEMCDGIFDEARRDSFSRITSAPGRVSLAVGIAKTPEEGEVVIYRECHFIDDQWNLHKLVLDALVVAGDEERDSMNAPILGVHVFNGEGPYHVKLAISSEHRDRLFMVAYDITFPSGLKSYIDEDINSDANKLSCTTTTYVDNVLHSIARCLLPDADFTVDMFWEMKKLNLTRQERLQLLSELDLNLEWAFDESWCACYSSLQVLRKRGFTNQLVGLELCVELLCKVWGQVYRGIQTISASTSPTSNLCLAELLKLREILHSQLARVSGDDAEVQERYADYLYHNKELVVVLREVSDALDKAIQDSYLIWSVPLALDPRYKLGYIEFWFERAFGLEATNYVTEVKNKINKLYADYIKDYGRITDADHSDVANTTVAATSVHPWEQAWNERRRSQDVMAAQVNRVYPGTQTELDRYLRGPLAPQDFDVLNWWKENSGRYPMVARMARDALAMPTCSKLSSDQLAQVRSILRGYSKKPWGDRTFSSSSSSGGGDMIR</sequence>
<dbReference type="AlphaFoldDB" id="A0A3L6RIA0"/>
<dbReference type="SUPFAM" id="SSF53098">
    <property type="entry name" value="Ribonuclease H-like"/>
    <property type="match status" value="1"/>
</dbReference>
<dbReference type="GO" id="GO:0005634">
    <property type="term" value="C:nucleus"/>
    <property type="evidence" value="ECO:0007669"/>
    <property type="project" value="UniProtKB-SubCell"/>
</dbReference>
<dbReference type="InterPro" id="IPR012337">
    <property type="entry name" value="RNaseH-like_sf"/>
</dbReference>
<dbReference type="InterPro" id="IPR008906">
    <property type="entry name" value="HATC_C_dom"/>
</dbReference>
<dbReference type="InterPro" id="IPR025525">
    <property type="entry name" value="hAT-like_transposase_RNase-H"/>
</dbReference>
<accession>A0A3L6RIA0</accession>
<protein>
    <submittedName>
        <fullName evidence="9">Zinc finger BED domain-containing protein RICESLEEPER 1-like</fullName>
    </submittedName>
</protein>
<keyword evidence="10" id="KW-1185">Reference proteome</keyword>
<dbReference type="PANTHER" id="PTHR46481">
    <property type="entry name" value="ZINC FINGER BED DOMAIN-CONTAINING PROTEIN 4"/>
    <property type="match status" value="1"/>
</dbReference>
<evidence type="ECO:0000256" key="2">
    <source>
        <dbReference type="ARBA" id="ARBA00022723"/>
    </source>
</evidence>
<feature type="domain" description="hAT-like transposase RNase-H fold" evidence="8">
    <location>
        <begin position="275"/>
        <end position="391"/>
    </location>
</feature>
<dbReference type="EMBL" id="PQIB02000008">
    <property type="protein sequence ID" value="RLN03475.1"/>
    <property type="molecule type" value="Genomic_DNA"/>
</dbReference>
<proteinExistence type="predicted"/>